<dbReference type="KEGG" id="avn:Avin_22920"/>
<dbReference type="EMBL" id="CP001157">
    <property type="protein sequence ID" value="ACO78480.1"/>
    <property type="molecule type" value="Genomic_DNA"/>
</dbReference>
<organism evidence="1 2">
    <name type="scientific">Azotobacter vinelandii (strain DJ / ATCC BAA-1303)</name>
    <dbReference type="NCBI Taxonomy" id="322710"/>
    <lineage>
        <taxon>Bacteria</taxon>
        <taxon>Pseudomonadati</taxon>
        <taxon>Pseudomonadota</taxon>
        <taxon>Gammaproteobacteria</taxon>
        <taxon>Pseudomonadales</taxon>
        <taxon>Pseudomonadaceae</taxon>
        <taxon>Azotobacter</taxon>
    </lineage>
</organism>
<accession>C1DGG9</accession>
<reference evidence="1 2" key="1">
    <citation type="journal article" date="2009" name="J. Bacteriol.">
        <title>Genome sequence of Azotobacter vinelandii, an obligate aerobe specialized to support diverse anaerobic metabolic processes.</title>
        <authorList>
            <person name="Setubal J.C."/>
            <person name="dos Santos P."/>
            <person name="Goldman B.S."/>
            <person name="Ertesvag H."/>
            <person name="Espin G."/>
            <person name="Rubio L.M."/>
            <person name="Valla S."/>
            <person name="Almeida N.F."/>
            <person name="Balasubramanian D."/>
            <person name="Cromes L."/>
            <person name="Curatti L."/>
            <person name="Du Z."/>
            <person name="Godsy E."/>
            <person name="Goodner B."/>
            <person name="Hellner-Burris K."/>
            <person name="Hernandez J.A."/>
            <person name="Houmiel K."/>
            <person name="Imperial J."/>
            <person name="Kennedy C."/>
            <person name="Larson T.J."/>
            <person name="Latreille P."/>
            <person name="Ligon L.S."/>
            <person name="Lu J."/>
            <person name="Maerk M."/>
            <person name="Miller N.M."/>
            <person name="Norton S."/>
            <person name="O'Carroll I.P."/>
            <person name="Paulsen I."/>
            <person name="Raulfs E.C."/>
            <person name="Roemer R."/>
            <person name="Rosser J."/>
            <person name="Segura D."/>
            <person name="Slater S."/>
            <person name="Stricklin S.L."/>
            <person name="Studholme D.J."/>
            <person name="Sun J."/>
            <person name="Viana C.J."/>
            <person name="Wallin E."/>
            <person name="Wang B."/>
            <person name="Wheeler C."/>
            <person name="Zhu H."/>
            <person name="Dean D.R."/>
            <person name="Dixon R."/>
            <person name="Wood D."/>
        </authorList>
    </citation>
    <scope>NUCLEOTIDE SEQUENCE [LARGE SCALE GENOMIC DNA]</scope>
    <source>
        <strain evidence="2">DJ / ATCC BAA-1303</strain>
    </source>
</reference>
<dbReference type="HOGENOM" id="CLU_3021937_0_0_6"/>
<name>C1DGG9_AZOVD</name>
<dbReference type="Proteomes" id="UP000002424">
    <property type="component" value="Chromosome"/>
</dbReference>
<dbReference type="EnsemblBacteria" id="ACO78480">
    <property type="protein sequence ID" value="ACO78480"/>
    <property type="gene ID" value="Avin_22920"/>
</dbReference>
<protein>
    <submittedName>
        <fullName evidence="1">Uncharacterized protein</fullName>
    </submittedName>
</protein>
<gene>
    <name evidence="1" type="ordered locus">Avin_22920</name>
</gene>
<evidence type="ECO:0000313" key="1">
    <source>
        <dbReference type="EMBL" id="ACO78480.1"/>
    </source>
</evidence>
<proteinExistence type="predicted"/>
<keyword evidence="2" id="KW-1185">Reference proteome</keyword>
<dbReference type="AlphaFoldDB" id="C1DGG9"/>
<sequence>MPFPPTSRHGSTFIRLHPASPAALSQPISQKLTNVRISSSRVGGLECQNALSNSK</sequence>
<evidence type="ECO:0000313" key="2">
    <source>
        <dbReference type="Proteomes" id="UP000002424"/>
    </source>
</evidence>